<dbReference type="GO" id="GO:0004180">
    <property type="term" value="F:carboxypeptidase activity"/>
    <property type="evidence" value="ECO:0007669"/>
    <property type="project" value="UniProtKB-KW"/>
</dbReference>
<reference evidence="16 17" key="1">
    <citation type="submission" date="2019-03" db="EMBL/GenBank/DDBJ databases">
        <title>Genomic Encyclopedia of Archaeal and Bacterial Type Strains, Phase II (KMG-II): from individual species to whole genera.</title>
        <authorList>
            <person name="Goeker M."/>
        </authorList>
    </citation>
    <scope>NUCLEOTIDE SEQUENCE [LARGE SCALE GENOMIC DNA]</scope>
    <source>
        <strain evidence="16 17">DSM 19035</strain>
    </source>
</reference>
<dbReference type="PANTHER" id="PTHR32282">
    <property type="entry name" value="BINDING PROTEIN TRANSPEPTIDASE, PUTATIVE-RELATED"/>
    <property type="match status" value="1"/>
</dbReference>
<dbReference type="GO" id="GO:0009252">
    <property type="term" value="P:peptidoglycan biosynthetic process"/>
    <property type="evidence" value="ECO:0007669"/>
    <property type="project" value="InterPro"/>
</dbReference>
<keyword evidence="12" id="KW-0472">Membrane</keyword>
<comment type="similarity">
    <text evidence="2">In the C-terminal section; belongs to the transpeptidase family.</text>
</comment>
<name>A0A4R6T1V8_9SPHI</name>
<evidence type="ECO:0000313" key="16">
    <source>
        <dbReference type="EMBL" id="TDQ11658.1"/>
    </source>
</evidence>
<dbReference type="InterPro" id="IPR012338">
    <property type="entry name" value="Beta-lactam/transpept-like"/>
</dbReference>
<evidence type="ECO:0000256" key="8">
    <source>
        <dbReference type="ARBA" id="ARBA00022801"/>
    </source>
</evidence>
<evidence type="ECO:0000256" key="11">
    <source>
        <dbReference type="ARBA" id="ARBA00049902"/>
    </source>
</evidence>
<dbReference type="Pfam" id="PF06832">
    <property type="entry name" value="BiPBP_C"/>
    <property type="match status" value="1"/>
</dbReference>
<keyword evidence="9" id="KW-0511">Multifunctional enzyme</keyword>
<comment type="similarity">
    <text evidence="3">In the N-terminal section; belongs to the glycosyltransferase 51 family.</text>
</comment>
<dbReference type="Pfam" id="PF00912">
    <property type="entry name" value="Transgly"/>
    <property type="match status" value="2"/>
</dbReference>
<evidence type="ECO:0000256" key="6">
    <source>
        <dbReference type="ARBA" id="ARBA00022676"/>
    </source>
</evidence>
<dbReference type="Proteomes" id="UP000295620">
    <property type="component" value="Unassembled WGS sequence"/>
</dbReference>
<evidence type="ECO:0000259" key="13">
    <source>
        <dbReference type="Pfam" id="PF00905"/>
    </source>
</evidence>
<evidence type="ECO:0000256" key="1">
    <source>
        <dbReference type="ARBA" id="ARBA00004752"/>
    </source>
</evidence>
<organism evidence="16 17">
    <name type="scientific">Pedobacter metabolipauper</name>
    <dbReference type="NCBI Taxonomy" id="425513"/>
    <lineage>
        <taxon>Bacteria</taxon>
        <taxon>Pseudomonadati</taxon>
        <taxon>Bacteroidota</taxon>
        <taxon>Sphingobacteriia</taxon>
        <taxon>Sphingobacteriales</taxon>
        <taxon>Sphingobacteriaceae</taxon>
        <taxon>Pedobacter</taxon>
    </lineage>
</organism>
<feature type="domain" description="Glycosyl transferase family 51" evidence="14">
    <location>
        <begin position="184"/>
        <end position="281"/>
    </location>
</feature>
<accession>A0A4R6T1V8</accession>
<gene>
    <name evidence="16" type="ORF">ATK78_0781</name>
</gene>
<dbReference type="InterPro" id="IPR009647">
    <property type="entry name" value="PBP_C"/>
</dbReference>
<dbReference type="InterPro" id="IPR036950">
    <property type="entry name" value="PBP_transglycosylase"/>
</dbReference>
<dbReference type="Pfam" id="PF00905">
    <property type="entry name" value="Transpeptidase"/>
    <property type="match status" value="1"/>
</dbReference>
<evidence type="ECO:0000256" key="7">
    <source>
        <dbReference type="ARBA" id="ARBA00022679"/>
    </source>
</evidence>
<sequence length="857" mass="96051">MKNTFYGGPKLLISDAVCLLLFLWFWFALPSRLFLSPTSFVIEASDGQLLSASIASDGQWRFPADTVPEKFEKCILAFEDKRFYQHPGVDPMAFARAVRQNFKAGRVQSGASTISMQVIRLSRTERLSRTSRASRALRASRAFGALRTPGASGASKKSNASPTEHALNEMRTLGASETLKTSGTSNRTFWQKFLEMALAIRLELSYSKEDILKIYAANAPFGSNVVGLDAAAWRYFGRSAASLSWGEMATLAVLPNSPSLVHPGKNTPRLIKKRNDLLDKLVALNSIDQATANLSKLEPLPGKPRQLPQNTPHLLNRFKSEQKALGLSVNRITTTLNYDLQLKVNELVKRYQNRYRSNEINNIAALVLDVQHGSVVSYTGNIYQPENIELESHVDMIRAPRSPGSTLKPLLYASMLNDGFILPATLIPDVPTQIGGYSPQNYDLGYDGAIPANQALSRSLNIPAVKMLQSYKYPRFYDQLKRLGFTTLNQPADHYGLSLILGGSEVTLWDLAKAYLGMARTLNHFNDYKGKYNPHDYDAPVYINSKRDTRFDSYETQISSVIDHGSIWNTFNAMEELMRPGEEGLWEQFSSSQRLAWKTGTSFGFRDAWAIGITPKYVVCVWVGNADGEGRPGLTGIDAAAPVLFDIFKQLPAGKWFKTPANKLKKLLVCRQSGYKAGEYCTDKIEQLVSPSGDKTVLCPYHKQIHLDRNAVYRVTDQCESPSNMIHQSWFVLPPSMEYYYKIKHSEYRELPTFKPGCGDAVNNNVMDMIYPKNNATVYIPIELDGTRGKIVLNATHRNGSAKIYWHIDQEYIATTQNYHQLAVSPTPGKHTLTLVDEDGARLVQVFTVLNREKERR</sequence>
<evidence type="ECO:0000256" key="2">
    <source>
        <dbReference type="ARBA" id="ARBA00007090"/>
    </source>
</evidence>
<dbReference type="InterPro" id="IPR023346">
    <property type="entry name" value="Lysozyme-like_dom_sf"/>
</dbReference>
<dbReference type="GO" id="GO:0006508">
    <property type="term" value="P:proteolysis"/>
    <property type="evidence" value="ECO:0007669"/>
    <property type="project" value="UniProtKB-KW"/>
</dbReference>
<dbReference type="InterPro" id="IPR011815">
    <property type="entry name" value="PBP_1c"/>
</dbReference>
<feature type="domain" description="Penicillin-binding protein transpeptidase" evidence="13">
    <location>
        <begin position="364"/>
        <end position="644"/>
    </location>
</feature>
<dbReference type="InterPro" id="IPR001264">
    <property type="entry name" value="Glyco_trans_51"/>
</dbReference>
<evidence type="ECO:0000313" key="17">
    <source>
        <dbReference type="Proteomes" id="UP000295620"/>
    </source>
</evidence>
<protein>
    <recommendedName>
        <fullName evidence="10">peptidoglycan glycosyltransferase</fullName>
        <ecNumber evidence="10">2.4.99.28</ecNumber>
    </recommendedName>
</protein>
<feature type="domain" description="Penicillin-binding C-terminal" evidence="15">
    <location>
        <begin position="761"/>
        <end position="842"/>
    </location>
</feature>
<dbReference type="GO" id="GO:0008658">
    <property type="term" value="F:penicillin binding"/>
    <property type="evidence" value="ECO:0007669"/>
    <property type="project" value="InterPro"/>
</dbReference>
<evidence type="ECO:0000259" key="15">
    <source>
        <dbReference type="Pfam" id="PF06832"/>
    </source>
</evidence>
<dbReference type="NCBIfam" id="TIGR02073">
    <property type="entry name" value="PBP_1c"/>
    <property type="match status" value="1"/>
</dbReference>
<evidence type="ECO:0000256" key="4">
    <source>
        <dbReference type="ARBA" id="ARBA00022645"/>
    </source>
</evidence>
<dbReference type="InterPro" id="IPR001460">
    <property type="entry name" value="PCN-bd_Tpept"/>
</dbReference>
<keyword evidence="5" id="KW-0645">Protease</keyword>
<evidence type="ECO:0000256" key="10">
    <source>
        <dbReference type="ARBA" id="ARBA00044770"/>
    </source>
</evidence>
<evidence type="ECO:0000256" key="5">
    <source>
        <dbReference type="ARBA" id="ARBA00022670"/>
    </source>
</evidence>
<comment type="caution">
    <text evidence="16">The sequence shown here is derived from an EMBL/GenBank/DDBJ whole genome shotgun (WGS) entry which is preliminary data.</text>
</comment>
<dbReference type="Gene3D" id="1.10.3810.10">
    <property type="entry name" value="Biosynthetic peptidoglycan transglycosylase-like"/>
    <property type="match status" value="1"/>
</dbReference>
<dbReference type="RefSeq" id="WP_243732430.1">
    <property type="nucleotide sequence ID" value="NZ_SNYC01000003.1"/>
</dbReference>
<comment type="catalytic activity">
    <reaction evidence="11">
        <text>[GlcNAc-(1-&gt;4)-Mur2Ac(oyl-L-Ala-gamma-D-Glu-L-Lys-D-Ala-D-Ala)](n)-di-trans,octa-cis-undecaprenyl diphosphate + beta-D-GlcNAc-(1-&gt;4)-Mur2Ac(oyl-L-Ala-gamma-D-Glu-L-Lys-D-Ala-D-Ala)-di-trans,octa-cis-undecaprenyl diphosphate = [GlcNAc-(1-&gt;4)-Mur2Ac(oyl-L-Ala-gamma-D-Glu-L-Lys-D-Ala-D-Ala)](n+1)-di-trans,octa-cis-undecaprenyl diphosphate + di-trans,octa-cis-undecaprenyl diphosphate + H(+)</text>
        <dbReference type="Rhea" id="RHEA:23708"/>
        <dbReference type="Rhea" id="RHEA-COMP:9602"/>
        <dbReference type="Rhea" id="RHEA-COMP:9603"/>
        <dbReference type="ChEBI" id="CHEBI:15378"/>
        <dbReference type="ChEBI" id="CHEBI:58405"/>
        <dbReference type="ChEBI" id="CHEBI:60033"/>
        <dbReference type="ChEBI" id="CHEBI:78435"/>
        <dbReference type="EC" id="2.4.99.28"/>
    </reaction>
</comment>
<feature type="transmembrane region" description="Helical" evidence="12">
    <location>
        <begin position="12"/>
        <end position="29"/>
    </location>
</feature>
<dbReference type="EMBL" id="SNYC01000003">
    <property type="protein sequence ID" value="TDQ11658.1"/>
    <property type="molecule type" value="Genomic_DNA"/>
</dbReference>
<keyword evidence="4" id="KW-0121">Carboxypeptidase</keyword>
<proteinExistence type="inferred from homology"/>
<evidence type="ECO:0000259" key="14">
    <source>
        <dbReference type="Pfam" id="PF00912"/>
    </source>
</evidence>
<keyword evidence="7" id="KW-0808">Transferase</keyword>
<keyword evidence="8" id="KW-0378">Hydrolase</keyword>
<dbReference type="PANTHER" id="PTHR32282:SF15">
    <property type="entry name" value="PENICILLIN-BINDING PROTEIN 1C"/>
    <property type="match status" value="1"/>
</dbReference>
<dbReference type="SUPFAM" id="SSF56601">
    <property type="entry name" value="beta-lactamase/transpeptidase-like"/>
    <property type="match status" value="1"/>
</dbReference>
<evidence type="ECO:0000256" key="9">
    <source>
        <dbReference type="ARBA" id="ARBA00023268"/>
    </source>
</evidence>
<dbReference type="AlphaFoldDB" id="A0A4R6T1V8"/>
<feature type="domain" description="Glycosyl transferase family 51" evidence="14">
    <location>
        <begin position="62"/>
        <end position="127"/>
    </location>
</feature>
<dbReference type="InterPro" id="IPR050396">
    <property type="entry name" value="Glycosyltr_51/Transpeptidase"/>
</dbReference>
<dbReference type="EC" id="2.4.99.28" evidence="10"/>
<keyword evidence="12" id="KW-1133">Transmembrane helix</keyword>
<dbReference type="GO" id="GO:0030288">
    <property type="term" value="C:outer membrane-bounded periplasmic space"/>
    <property type="evidence" value="ECO:0007669"/>
    <property type="project" value="TreeGrafter"/>
</dbReference>
<evidence type="ECO:0000256" key="12">
    <source>
        <dbReference type="SAM" id="Phobius"/>
    </source>
</evidence>
<dbReference type="GO" id="GO:0008955">
    <property type="term" value="F:peptidoglycan glycosyltransferase activity"/>
    <property type="evidence" value="ECO:0007669"/>
    <property type="project" value="UniProtKB-EC"/>
</dbReference>
<dbReference type="SUPFAM" id="SSF53955">
    <property type="entry name" value="Lysozyme-like"/>
    <property type="match status" value="2"/>
</dbReference>
<evidence type="ECO:0000256" key="3">
    <source>
        <dbReference type="ARBA" id="ARBA00007739"/>
    </source>
</evidence>
<dbReference type="Gene3D" id="3.40.710.10">
    <property type="entry name" value="DD-peptidase/beta-lactamase superfamily"/>
    <property type="match status" value="1"/>
</dbReference>
<comment type="pathway">
    <text evidence="1">Cell wall biogenesis; peptidoglycan biosynthesis.</text>
</comment>
<keyword evidence="12" id="KW-0812">Transmembrane</keyword>
<keyword evidence="17" id="KW-1185">Reference proteome</keyword>
<keyword evidence="6" id="KW-0328">Glycosyltransferase</keyword>